<dbReference type="Pfam" id="PF00392">
    <property type="entry name" value="GntR"/>
    <property type="match status" value="1"/>
</dbReference>
<dbReference type="Gene3D" id="1.10.10.10">
    <property type="entry name" value="Winged helix-like DNA-binding domain superfamily/Winged helix DNA-binding domain"/>
    <property type="match status" value="1"/>
</dbReference>
<dbReference type="PANTHER" id="PTHR44846:SF1">
    <property type="entry name" value="MANNOSYL-D-GLYCERATE TRANSPORT_METABOLISM SYSTEM REPRESSOR MNGR-RELATED"/>
    <property type="match status" value="1"/>
</dbReference>
<dbReference type="GO" id="GO:0003677">
    <property type="term" value="F:DNA binding"/>
    <property type="evidence" value="ECO:0007669"/>
    <property type="project" value="UniProtKB-KW"/>
</dbReference>
<dbReference type="SMART" id="SM00345">
    <property type="entry name" value="HTH_GNTR"/>
    <property type="match status" value="1"/>
</dbReference>
<dbReference type="InterPro" id="IPR050679">
    <property type="entry name" value="Bact_HTH_transcr_reg"/>
</dbReference>
<evidence type="ECO:0000313" key="5">
    <source>
        <dbReference type="EMBL" id="QQO10779.1"/>
    </source>
</evidence>
<dbReference type="RefSeq" id="WP_215628084.1">
    <property type="nucleotide sequence ID" value="NZ_CP067089.2"/>
</dbReference>
<dbReference type="GO" id="GO:0003700">
    <property type="term" value="F:DNA-binding transcription factor activity"/>
    <property type="evidence" value="ECO:0007669"/>
    <property type="project" value="InterPro"/>
</dbReference>
<evidence type="ECO:0000256" key="2">
    <source>
        <dbReference type="ARBA" id="ARBA00023125"/>
    </source>
</evidence>
<keyword evidence="1" id="KW-0805">Transcription regulation</keyword>
<keyword evidence="3" id="KW-0804">Transcription</keyword>
<feature type="domain" description="HTH gntR-type" evidence="4">
    <location>
        <begin position="11"/>
        <end position="79"/>
    </location>
</feature>
<evidence type="ECO:0000259" key="4">
    <source>
        <dbReference type="PROSITE" id="PS50949"/>
    </source>
</evidence>
<dbReference type="PANTHER" id="PTHR44846">
    <property type="entry name" value="MANNOSYL-D-GLYCERATE TRANSPORT/METABOLISM SYSTEM REPRESSOR MNGR-RELATED"/>
    <property type="match status" value="1"/>
</dbReference>
<dbReference type="InterPro" id="IPR000524">
    <property type="entry name" value="Tscrpt_reg_HTH_GntR"/>
</dbReference>
<dbReference type="InterPro" id="IPR036388">
    <property type="entry name" value="WH-like_DNA-bd_sf"/>
</dbReference>
<gene>
    <name evidence="5" type="ORF">JFL75_07640</name>
</gene>
<proteinExistence type="predicted"/>
<dbReference type="SUPFAM" id="SSF46785">
    <property type="entry name" value="Winged helix' DNA-binding domain"/>
    <property type="match status" value="1"/>
</dbReference>
<dbReference type="PRINTS" id="PR00035">
    <property type="entry name" value="HTHGNTR"/>
</dbReference>
<accession>A0A7T7XQU4</accession>
<keyword evidence="2" id="KW-0238">DNA-binding</keyword>
<protein>
    <submittedName>
        <fullName evidence="5">GntR family transcriptional regulator</fullName>
    </submittedName>
</protein>
<reference evidence="5" key="1">
    <citation type="submission" date="2021-01" db="EMBL/GenBank/DDBJ databases">
        <title>Description of Breznakiella homolactica.</title>
        <authorList>
            <person name="Song Y."/>
            <person name="Brune A."/>
        </authorList>
    </citation>
    <scope>NUCLEOTIDE SEQUENCE</scope>
    <source>
        <strain evidence="5">RmG30</strain>
    </source>
</reference>
<dbReference type="CDD" id="cd07377">
    <property type="entry name" value="WHTH_GntR"/>
    <property type="match status" value="1"/>
</dbReference>
<dbReference type="Proteomes" id="UP000595917">
    <property type="component" value="Chromosome"/>
</dbReference>
<dbReference type="InterPro" id="IPR036390">
    <property type="entry name" value="WH_DNA-bd_sf"/>
</dbReference>
<organism evidence="5 6">
    <name type="scientific">Breznakiella homolactica</name>
    <dbReference type="NCBI Taxonomy" id="2798577"/>
    <lineage>
        <taxon>Bacteria</taxon>
        <taxon>Pseudomonadati</taxon>
        <taxon>Spirochaetota</taxon>
        <taxon>Spirochaetia</taxon>
        <taxon>Spirochaetales</taxon>
        <taxon>Breznakiellaceae</taxon>
        <taxon>Breznakiella</taxon>
    </lineage>
</organism>
<dbReference type="GO" id="GO:0045892">
    <property type="term" value="P:negative regulation of DNA-templated transcription"/>
    <property type="evidence" value="ECO:0007669"/>
    <property type="project" value="TreeGrafter"/>
</dbReference>
<keyword evidence="6" id="KW-1185">Reference proteome</keyword>
<dbReference type="FunFam" id="1.10.10.10:FF:000079">
    <property type="entry name" value="GntR family transcriptional regulator"/>
    <property type="match status" value="1"/>
</dbReference>
<dbReference type="SUPFAM" id="SSF64288">
    <property type="entry name" value="Chorismate lyase-like"/>
    <property type="match status" value="1"/>
</dbReference>
<dbReference type="InterPro" id="IPR011663">
    <property type="entry name" value="UTRA"/>
</dbReference>
<dbReference type="KEGG" id="bhc:JFL75_07640"/>
<dbReference type="Gene3D" id="3.40.1410.10">
    <property type="entry name" value="Chorismate lyase-like"/>
    <property type="match status" value="1"/>
</dbReference>
<dbReference type="Pfam" id="PF07702">
    <property type="entry name" value="UTRA"/>
    <property type="match status" value="1"/>
</dbReference>
<evidence type="ECO:0000256" key="1">
    <source>
        <dbReference type="ARBA" id="ARBA00023015"/>
    </source>
</evidence>
<evidence type="ECO:0000256" key="3">
    <source>
        <dbReference type="ARBA" id="ARBA00023163"/>
    </source>
</evidence>
<sequence>MKNDLLMNDMVPLYRQITERIKEAIRNREYKPNERIPGEPELMEFFGVSRITIRKAMTELENEGLLVKKQGKGTFVSNVIVSSTLDELNGYTQTLRRMGYTPGRKLLHREILKEFDDTVREKLNLGPADEIIHIKRLFLADGDPVVLEDAYYPLKFRFLYEEDLNTQSTYTLLKEKGGVIPFKSEKIIGIEHASRDVASYLALKKGYPLLLTHETVFEQNNTPIHYSICRSIGERVKIRMVACASVGVNVSSYELRRSAPAAPEQ</sequence>
<name>A0A7T7XQU4_9SPIR</name>
<evidence type="ECO:0000313" key="6">
    <source>
        <dbReference type="Proteomes" id="UP000595917"/>
    </source>
</evidence>
<dbReference type="AlphaFoldDB" id="A0A7T7XQU4"/>
<dbReference type="PROSITE" id="PS50949">
    <property type="entry name" value="HTH_GNTR"/>
    <property type="match status" value="1"/>
</dbReference>
<dbReference type="SMART" id="SM00866">
    <property type="entry name" value="UTRA"/>
    <property type="match status" value="1"/>
</dbReference>
<dbReference type="InterPro" id="IPR028978">
    <property type="entry name" value="Chorismate_lyase_/UTRA_dom_sf"/>
</dbReference>
<dbReference type="EMBL" id="CP067089">
    <property type="protein sequence ID" value="QQO10779.1"/>
    <property type="molecule type" value="Genomic_DNA"/>
</dbReference>